<dbReference type="UniPathway" id="UPA00050">
    <property type="reaction ID" value="UER00063"/>
</dbReference>
<dbReference type="PIRSF" id="PIRSF000098">
    <property type="entry name" value="Homoser_dehydrog"/>
    <property type="match status" value="1"/>
</dbReference>
<dbReference type="eggNOG" id="COG0317">
    <property type="taxonomic scope" value="Bacteria"/>
</dbReference>
<dbReference type="CDD" id="cd04881">
    <property type="entry name" value="ACT_HSDH-Hom"/>
    <property type="match status" value="1"/>
</dbReference>
<dbReference type="InParanoid" id="Q2LTT7"/>
<evidence type="ECO:0000256" key="7">
    <source>
        <dbReference type="ARBA" id="ARBA00022697"/>
    </source>
</evidence>
<dbReference type="AlphaFoldDB" id="Q2LTT7"/>
<dbReference type="EMBL" id="CP000252">
    <property type="protein sequence ID" value="ABC77497.1"/>
    <property type="molecule type" value="Genomic_DNA"/>
</dbReference>
<feature type="domain" description="ACT" evidence="15">
    <location>
        <begin position="355"/>
        <end position="430"/>
    </location>
</feature>
<dbReference type="Gene3D" id="3.40.50.720">
    <property type="entry name" value="NAD(P)-binding Rossmann-like Domain"/>
    <property type="match status" value="1"/>
</dbReference>
<dbReference type="UniPathway" id="UPA00051">
    <property type="reaction ID" value="UER00465"/>
</dbReference>
<proteinExistence type="inferred from homology"/>
<feature type="binding site" evidence="12">
    <location>
        <position position="105"/>
    </location>
    <ligand>
        <name>NADPH</name>
        <dbReference type="ChEBI" id="CHEBI:57783"/>
    </ligand>
</feature>
<evidence type="ECO:0000256" key="5">
    <source>
        <dbReference type="ARBA" id="ARBA00013376"/>
    </source>
</evidence>
<dbReference type="Proteomes" id="UP000001933">
    <property type="component" value="Chromosome"/>
</dbReference>
<dbReference type="InterPro" id="IPR005106">
    <property type="entry name" value="Asp/hSer_DH_NAD-bd"/>
</dbReference>
<dbReference type="InterPro" id="IPR001342">
    <property type="entry name" value="HDH_cat"/>
</dbReference>
<evidence type="ECO:0000256" key="4">
    <source>
        <dbReference type="ARBA" id="ARBA00013213"/>
    </source>
</evidence>
<keyword evidence="8 12" id="KW-0521">NADP</keyword>
<dbReference type="PANTHER" id="PTHR43331">
    <property type="entry name" value="HOMOSERINE DEHYDROGENASE"/>
    <property type="match status" value="1"/>
</dbReference>
<dbReference type="FunFam" id="3.30.360.10:FF:000005">
    <property type="entry name" value="Homoserine dehydrogenase"/>
    <property type="match status" value="1"/>
</dbReference>
<dbReference type="NCBIfam" id="NF004976">
    <property type="entry name" value="PRK06349.1"/>
    <property type="match status" value="1"/>
</dbReference>
<dbReference type="GO" id="GO:0004412">
    <property type="term" value="F:homoserine dehydrogenase activity"/>
    <property type="evidence" value="ECO:0007669"/>
    <property type="project" value="UniProtKB-EC"/>
</dbReference>
<evidence type="ECO:0000313" key="16">
    <source>
        <dbReference type="EMBL" id="ABC77497.1"/>
    </source>
</evidence>
<dbReference type="FunFam" id="3.30.70.260:FF:000030">
    <property type="entry name" value="Homoserine dehydrogenase"/>
    <property type="match status" value="1"/>
</dbReference>
<dbReference type="GO" id="GO:0009086">
    <property type="term" value="P:methionine biosynthetic process"/>
    <property type="evidence" value="ECO:0007669"/>
    <property type="project" value="UniProtKB-KW"/>
</dbReference>
<dbReference type="RefSeq" id="WP_011417519.1">
    <property type="nucleotide sequence ID" value="NC_007759.1"/>
</dbReference>
<evidence type="ECO:0000259" key="15">
    <source>
        <dbReference type="PROSITE" id="PS51671"/>
    </source>
</evidence>
<comment type="catalytic activity">
    <reaction evidence="13">
        <text>L-homoserine + NADP(+) = L-aspartate 4-semialdehyde + NADPH + H(+)</text>
        <dbReference type="Rhea" id="RHEA:15761"/>
        <dbReference type="ChEBI" id="CHEBI:15378"/>
        <dbReference type="ChEBI" id="CHEBI:57476"/>
        <dbReference type="ChEBI" id="CHEBI:57783"/>
        <dbReference type="ChEBI" id="CHEBI:58349"/>
        <dbReference type="ChEBI" id="CHEBI:537519"/>
        <dbReference type="EC" id="1.1.1.3"/>
    </reaction>
</comment>
<gene>
    <name evidence="16" type="ORF">SYN_00890</name>
</gene>
<feature type="binding site" evidence="12">
    <location>
        <position position="190"/>
    </location>
    <ligand>
        <name>L-homoserine</name>
        <dbReference type="ChEBI" id="CHEBI:57476"/>
    </ligand>
</feature>
<dbReference type="Pfam" id="PF03447">
    <property type="entry name" value="NAD_binding_3"/>
    <property type="match status" value="1"/>
</dbReference>
<reference evidence="16 17" key="1">
    <citation type="journal article" date="2007" name="Proc. Natl. Acad. Sci. U.S.A.">
        <title>The genome of Syntrophus aciditrophicus: life at the thermodynamic limit of microbial growth.</title>
        <authorList>
            <person name="McInerney M.J."/>
            <person name="Rohlin L."/>
            <person name="Mouttaki H."/>
            <person name="Kim U."/>
            <person name="Krupp R.S."/>
            <person name="Rios-Hernandez L."/>
            <person name="Sieber J."/>
            <person name="Struchtemeyer C.G."/>
            <person name="Bhattacharyya A."/>
            <person name="Campbell J.W."/>
            <person name="Gunsalus R.P."/>
        </authorList>
    </citation>
    <scope>NUCLEOTIDE SEQUENCE [LARGE SCALE GENOMIC DNA]</scope>
    <source>
        <strain evidence="16 17">SB</strain>
    </source>
</reference>
<name>Q2LTT7_SYNAS</name>
<accession>Q2LTT7</accession>
<dbReference type="eggNOG" id="COG0460">
    <property type="taxonomic scope" value="Bacteria"/>
</dbReference>
<dbReference type="PROSITE" id="PS01042">
    <property type="entry name" value="HOMOSER_DHGENASE"/>
    <property type="match status" value="1"/>
</dbReference>
<dbReference type="Gene3D" id="3.30.360.10">
    <property type="entry name" value="Dihydrodipicolinate Reductase, domain 2"/>
    <property type="match status" value="1"/>
</dbReference>
<dbReference type="InterPro" id="IPR016204">
    <property type="entry name" value="HDH"/>
</dbReference>
<evidence type="ECO:0000313" key="17">
    <source>
        <dbReference type="Proteomes" id="UP000001933"/>
    </source>
</evidence>
<dbReference type="STRING" id="56780.SYN_00890"/>
<organism evidence="16 17">
    <name type="scientific">Syntrophus aciditrophicus (strain SB)</name>
    <dbReference type="NCBI Taxonomy" id="56780"/>
    <lineage>
        <taxon>Bacteria</taxon>
        <taxon>Pseudomonadati</taxon>
        <taxon>Thermodesulfobacteriota</taxon>
        <taxon>Syntrophia</taxon>
        <taxon>Syntrophales</taxon>
        <taxon>Syntrophaceae</taxon>
        <taxon>Syntrophus</taxon>
    </lineage>
</organism>
<evidence type="ECO:0000256" key="8">
    <source>
        <dbReference type="ARBA" id="ARBA00022857"/>
    </source>
</evidence>
<comment type="pathway">
    <text evidence="2 13">Amino-acid biosynthesis; L-methionine biosynthesis via de novo pathway; L-homoserine from L-aspartate: step 3/3.</text>
</comment>
<evidence type="ECO:0000256" key="13">
    <source>
        <dbReference type="RuleBase" id="RU000579"/>
    </source>
</evidence>
<dbReference type="KEGG" id="sat:SYN_00890"/>
<dbReference type="GO" id="GO:0050661">
    <property type="term" value="F:NADP binding"/>
    <property type="evidence" value="ECO:0007669"/>
    <property type="project" value="InterPro"/>
</dbReference>
<evidence type="ECO:0000256" key="11">
    <source>
        <dbReference type="PIRSR" id="PIRSR000098-1"/>
    </source>
</evidence>
<dbReference type="PANTHER" id="PTHR43331:SF1">
    <property type="entry name" value="HOMOSERINE DEHYDROGENASE"/>
    <property type="match status" value="1"/>
</dbReference>
<dbReference type="Pfam" id="PF01842">
    <property type="entry name" value="ACT"/>
    <property type="match status" value="1"/>
</dbReference>
<dbReference type="PROSITE" id="PS51671">
    <property type="entry name" value="ACT"/>
    <property type="match status" value="1"/>
</dbReference>
<feature type="binding site" evidence="12">
    <location>
        <begin position="9"/>
        <end position="16"/>
    </location>
    <ligand>
        <name>NADP(+)</name>
        <dbReference type="ChEBI" id="CHEBI:58349"/>
    </ligand>
</feature>
<comment type="pathway">
    <text evidence="1 13">Amino-acid biosynthesis; L-threonine biosynthesis; L-threonine from L-aspartate: step 3/5.</text>
</comment>
<dbReference type="InterPro" id="IPR019811">
    <property type="entry name" value="HDH_CS"/>
</dbReference>
<evidence type="ECO:0000256" key="10">
    <source>
        <dbReference type="ARBA" id="ARBA00023167"/>
    </source>
</evidence>
<evidence type="ECO:0000256" key="3">
    <source>
        <dbReference type="ARBA" id="ARBA00006753"/>
    </source>
</evidence>
<dbReference type="HOGENOM" id="CLU_009116_1_0_7"/>
<keyword evidence="10 13" id="KW-0486">Methionine biosynthesis</keyword>
<keyword evidence="6 13" id="KW-0028">Amino-acid biosynthesis</keyword>
<dbReference type="InterPro" id="IPR002912">
    <property type="entry name" value="ACT_dom"/>
</dbReference>
<keyword evidence="7 13" id="KW-0791">Threonine biosynthesis</keyword>
<evidence type="ECO:0000256" key="6">
    <source>
        <dbReference type="ARBA" id="ARBA00022605"/>
    </source>
</evidence>
<evidence type="ECO:0000256" key="9">
    <source>
        <dbReference type="ARBA" id="ARBA00023002"/>
    </source>
</evidence>
<keyword evidence="9 13" id="KW-0560">Oxidoreductase</keyword>
<dbReference type="EC" id="1.1.1.3" evidence="4 13"/>
<dbReference type="Gene3D" id="3.30.70.260">
    <property type="match status" value="1"/>
</dbReference>
<dbReference type="SUPFAM" id="SSF55347">
    <property type="entry name" value="Glyceraldehyde-3-phosphate dehydrogenase-like, C-terminal domain"/>
    <property type="match status" value="1"/>
</dbReference>
<dbReference type="OrthoDB" id="9808167at2"/>
<sequence length="437" mass="48377">MRNIKLGLIGFGNIGTGVVKLLKENADILERRLGTRLILKRIVDIDITSQRIVSVEPQLLSTDVNSIMNDPEIDIVIELVGGYDPALHFITEALNKGKHVVTANKALLATFGNDLFELAEKKAVNIGFEASVGGTIPIIKTIREALVANRILSVLGIMNGTSNFILTKMTDDRKDFKVVLKEAQDLGFAEADPSFDIEGIDTAHKLAIVLTLSYGKRVPLDELYREGISDISQQDVEFAGELGYRVKLLAIARQHDGLIEARIHPTMVPFHHLLANVNGNYNAFHIIGDASDSVFLYGQGAGMMPTASAVVSDIIDISRDILKGISWRVPARSFQEKVIEEIELMPVDEIISHYYFRFSALDRPGVLSKIAGILAEENISIATVIQKGRKQGQAVPIVMTTHRSKEKNVQRALRQIDRLDIVQDRTVLIRIEDDRLS</sequence>
<dbReference type="SUPFAM" id="SSF51735">
    <property type="entry name" value="NAD(P)-binding Rossmann-fold domains"/>
    <property type="match status" value="1"/>
</dbReference>
<dbReference type="GO" id="GO:0009088">
    <property type="term" value="P:threonine biosynthetic process"/>
    <property type="evidence" value="ECO:0007669"/>
    <property type="project" value="UniProtKB-UniPathway"/>
</dbReference>
<dbReference type="Pfam" id="PF00742">
    <property type="entry name" value="Homoserine_dh"/>
    <property type="match status" value="1"/>
</dbReference>
<evidence type="ECO:0000256" key="14">
    <source>
        <dbReference type="RuleBase" id="RU004171"/>
    </source>
</evidence>
<evidence type="ECO:0000256" key="1">
    <source>
        <dbReference type="ARBA" id="ARBA00005056"/>
    </source>
</evidence>
<keyword evidence="17" id="KW-1185">Reference proteome</keyword>
<dbReference type="InterPro" id="IPR045865">
    <property type="entry name" value="ACT-like_dom_sf"/>
</dbReference>
<evidence type="ECO:0000256" key="12">
    <source>
        <dbReference type="PIRSR" id="PIRSR000098-2"/>
    </source>
</evidence>
<comment type="similarity">
    <text evidence="3 14">Belongs to the homoserine dehydrogenase family.</text>
</comment>
<feature type="active site" description="Proton donor" evidence="11">
    <location>
        <position position="205"/>
    </location>
</feature>
<dbReference type="SUPFAM" id="SSF55021">
    <property type="entry name" value="ACT-like"/>
    <property type="match status" value="1"/>
</dbReference>
<dbReference type="InterPro" id="IPR036291">
    <property type="entry name" value="NAD(P)-bd_dom_sf"/>
</dbReference>
<evidence type="ECO:0000256" key="2">
    <source>
        <dbReference type="ARBA" id="ARBA00005062"/>
    </source>
</evidence>
<protein>
    <recommendedName>
        <fullName evidence="5 13">Homoserine dehydrogenase</fullName>
        <ecNumber evidence="4 13">1.1.1.3</ecNumber>
    </recommendedName>
</protein>